<organism evidence="1 2">
    <name type="scientific">Dermacentor silvarum</name>
    <name type="common">Tick</name>
    <dbReference type="NCBI Taxonomy" id="543639"/>
    <lineage>
        <taxon>Eukaryota</taxon>
        <taxon>Metazoa</taxon>
        <taxon>Ecdysozoa</taxon>
        <taxon>Arthropoda</taxon>
        <taxon>Chelicerata</taxon>
        <taxon>Arachnida</taxon>
        <taxon>Acari</taxon>
        <taxon>Parasitiformes</taxon>
        <taxon>Ixodida</taxon>
        <taxon>Ixodoidea</taxon>
        <taxon>Ixodidae</taxon>
        <taxon>Rhipicephalinae</taxon>
        <taxon>Dermacentor</taxon>
    </lineage>
</organism>
<evidence type="ECO:0000313" key="1">
    <source>
        <dbReference type="EMBL" id="KAH7979620.1"/>
    </source>
</evidence>
<name>A0ACB8DYM2_DERSI</name>
<sequence length="143" mass="15997">MEHSAEKVNHNGGGDPDAGHDDAITARDLLQALQEKYIILAAFLEWLTLGSAAQPQPAPTFQVTPDLSQNISSFDGSDDAPAAREWIDNIRRMSTLPGWPVEYALETAKSRLLGAVKDWYRARSSQMKSWEEFEERSSRMFVS</sequence>
<proteinExistence type="predicted"/>
<dbReference type="Proteomes" id="UP000821865">
    <property type="component" value="Chromosome 1"/>
</dbReference>
<gene>
    <name evidence="1" type="ORF">HPB49_010198</name>
</gene>
<keyword evidence="2" id="KW-1185">Reference proteome</keyword>
<accession>A0ACB8DYM2</accession>
<evidence type="ECO:0000313" key="2">
    <source>
        <dbReference type="Proteomes" id="UP000821865"/>
    </source>
</evidence>
<protein>
    <submittedName>
        <fullName evidence="1">Uncharacterized protein</fullName>
    </submittedName>
</protein>
<dbReference type="EMBL" id="CM023470">
    <property type="protein sequence ID" value="KAH7979620.1"/>
    <property type="molecule type" value="Genomic_DNA"/>
</dbReference>
<comment type="caution">
    <text evidence="1">The sequence shown here is derived from an EMBL/GenBank/DDBJ whole genome shotgun (WGS) entry which is preliminary data.</text>
</comment>
<reference evidence="1" key="1">
    <citation type="submission" date="2020-05" db="EMBL/GenBank/DDBJ databases">
        <title>Large-scale comparative analyses of tick genomes elucidate their genetic diversity and vector capacities.</title>
        <authorList>
            <person name="Jia N."/>
            <person name="Wang J."/>
            <person name="Shi W."/>
            <person name="Du L."/>
            <person name="Sun Y."/>
            <person name="Zhan W."/>
            <person name="Jiang J."/>
            <person name="Wang Q."/>
            <person name="Zhang B."/>
            <person name="Ji P."/>
            <person name="Sakyi L.B."/>
            <person name="Cui X."/>
            <person name="Yuan T."/>
            <person name="Jiang B."/>
            <person name="Yang W."/>
            <person name="Lam T.T.-Y."/>
            <person name="Chang Q."/>
            <person name="Ding S."/>
            <person name="Wang X."/>
            <person name="Zhu J."/>
            <person name="Ruan X."/>
            <person name="Zhao L."/>
            <person name="Wei J."/>
            <person name="Que T."/>
            <person name="Du C."/>
            <person name="Cheng J."/>
            <person name="Dai P."/>
            <person name="Han X."/>
            <person name="Huang E."/>
            <person name="Gao Y."/>
            <person name="Liu J."/>
            <person name="Shao H."/>
            <person name="Ye R."/>
            <person name="Li L."/>
            <person name="Wei W."/>
            <person name="Wang X."/>
            <person name="Wang C."/>
            <person name="Yang T."/>
            <person name="Huo Q."/>
            <person name="Li W."/>
            <person name="Guo W."/>
            <person name="Chen H."/>
            <person name="Zhou L."/>
            <person name="Ni X."/>
            <person name="Tian J."/>
            <person name="Zhou Y."/>
            <person name="Sheng Y."/>
            <person name="Liu T."/>
            <person name="Pan Y."/>
            <person name="Xia L."/>
            <person name="Li J."/>
            <person name="Zhao F."/>
            <person name="Cao W."/>
        </authorList>
    </citation>
    <scope>NUCLEOTIDE SEQUENCE</scope>
    <source>
        <strain evidence="1">Dsil-2018</strain>
    </source>
</reference>